<dbReference type="InterPro" id="IPR008606">
    <property type="entry name" value="EIF4EBP"/>
</dbReference>
<keyword evidence="3" id="KW-0652">Protein synthesis inhibitor</keyword>
<evidence type="ECO:0000256" key="2">
    <source>
        <dbReference type="ARBA" id="ARBA00022845"/>
    </source>
</evidence>
<dbReference type="PANTHER" id="PTHR12669:SF12">
    <property type="entry name" value="EUKARYOTIC TRANSLATION INITIATION FACTOR 4E-BINDING PROTEIN"/>
    <property type="match status" value="1"/>
</dbReference>
<dbReference type="Pfam" id="PF05456">
    <property type="entry name" value="eIF_4EBP"/>
    <property type="match status" value="1"/>
</dbReference>
<evidence type="ECO:0000256" key="3">
    <source>
        <dbReference type="ARBA" id="ARBA00023193"/>
    </source>
</evidence>
<evidence type="ECO:0000313" key="5">
    <source>
        <dbReference type="EMBL" id="AKQ48959.1"/>
    </source>
</evidence>
<dbReference type="GO" id="GO:0003743">
    <property type="term" value="F:translation initiation factor activity"/>
    <property type="evidence" value="ECO:0007669"/>
    <property type="project" value="UniProtKB-KW"/>
</dbReference>
<proteinExistence type="evidence at transcript level"/>
<gene>
    <name evidence="5" type="primary">4EBP</name>
</gene>
<dbReference type="GO" id="GO:0008190">
    <property type="term" value="F:eukaryotic initiation factor 4E binding"/>
    <property type="evidence" value="ECO:0007669"/>
    <property type="project" value="InterPro"/>
</dbReference>
<evidence type="ECO:0000256" key="1">
    <source>
        <dbReference type="ARBA" id="ARBA00005480"/>
    </source>
</evidence>
<feature type="region of interest" description="Disordered" evidence="4">
    <location>
        <begin position="63"/>
        <end position="105"/>
    </location>
</feature>
<feature type="region of interest" description="Disordered" evidence="4">
    <location>
        <begin position="27"/>
        <end position="46"/>
    </location>
</feature>
<evidence type="ECO:0000256" key="4">
    <source>
        <dbReference type="SAM" id="MobiDB-lite"/>
    </source>
</evidence>
<comment type="similarity">
    <text evidence="1">Belongs to the eIF4E-binding protein family.</text>
</comment>
<keyword evidence="5" id="KW-0648">Protein biosynthesis</keyword>
<dbReference type="PANTHER" id="PTHR12669">
    <property type="entry name" value="EUKARYOTIC TRANSLATION INITIATION FACTOR 4E-BINDING PROTEIN"/>
    <property type="match status" value="1"/>
</dbReference>
<accession>A0A0K0PQK8</accession>
<reference evidence="5" key="1">
    <citation type="submission" date="2014-12" db="EMBL/GenBank/DDBJ databases">
        <title>Colorado Potato Beetle INR and 4EBP.</title>
        <authorList>
            <person name="Fu K."/>
        </authorList>
    </citation>
    <scope>NUCLEOTIDE SEQUENCE</scope>
</reference>
<protein>
    <submittedName>
        <fullName evidence="5">Eukaryotic translation initiation factor 4E-binding protein</fullName>
    </submittedName>
</protein>
<dbReference type="EMBL" id="KP331062">
    <property type="protein sequence ID" value="AKQ48959.1"/>
    <property type="molecule type" value="mRNA"/>
</dbReference>
<reference evidence="5" key="2">
    <citation type="journal article" date="2016" name="Gene">
        <title>Knockdown of a putative insulin-like peptide gene LdILP2 in Leptinotarsa decemlineata by RNA interference impairs pupation and adult emergence.</title>
        <authorList>
            <person name="Fu K.Y."/>
            <person name="Zhu T.T."/>
            <person name="Guo W.C."/>
            <person name="Ahmat T."/>
            <person name="Li G.Q."/>
        </authorList>
    </citation>
    <scope>NUCLEOTIDE SEQUENCE</scope>
</reference>
<keyword evidence="2" id="KW-0810">Translation regulation</keyword>
<sequence length="105" mass="11584">MPESPKKPAVQSKSIPIKRVLVKDPSEIPSQCSSTPGGTTFSTTPGGTRIVYDMDYLRNLRNSPLSKTPPKFHIPEHLAISSPKRNAGRSQQKANEIEDQFPIDL</sequence>
<organism evidence="5">
    <name type="scientific">Leptinotarsa decemlineata</name>
    <name type="common">Colorado potato beetle</name>
    <name type="synonym">Doryphora decemlineata</name>
    <dbReference type="NCBI Taxonomy" id="7539"/>
    <lineage>
        <taxon>Eukaryota</taxon>
        <taxon>Metazoa</taxon>
        <taxon>Ecdysozoa</taxon>
        <taxon>Arthropoda</taxon>
        <taxon>Hexapoda</taxon>
        <taxon>Insecta</taxon>
        <taxon>Pterygota</taxon>
        <taxon>Neoptera</taxon>
        <taxon>Endopterygota</taxon>
        <taxon>Coleoptera</taxon>
        <taxon>Polyphaga</taxon>
        <taxon>Cucujiformia</taxon>
        <taxon>Chrysomeloidea</taxon>
        <taxon>Chrysomelidae</taxon>
        <taxon>Chrysomelinae</taxon>
        <taxon>Doryphorini</taxon>
        <taxon>Leptinotarsa</taxon>
    </lineage>
</organism>
<dbReference type="OrthoDB" id="19729at2759"/>
<name>A0A0K0PQK8_LEPDE</name>
<dbReference type="AlphaFoldDB" id="A0A0K0PQK8"/>
<feature type="compositionally biased region" description="Low complexity" evidence="4">
    <location>
        <begin position="33"/>
        <end position="46"/>
    </location>
</feature>
<keyword evidence="5" id="KW-0396">Initiation factor</keyword>
<dbReference type="GO" id="GO:0005737">
    <property type="term" value="C:cytoplasm"/>
    <property type="evidence" value="ECO:0007669"/>
    <property type="project" value="TreeGrafter"/>
</dbReference>
<dbReference type="GO" id="GO:0045947">
    <property type="term" value="P:negative regulation of translational initiation"/>
    <property type="evidence" value="ECO:0007669"/>
    <property type="project" value="InterPro"/>
</dbReference>